<name>A0A517QKG9_9PLAN</name>
<dbReference type="Pfam" id="PF16227">
    <property type="entry name" value="DUF4886"/>
    <property type="match status" value="1"/>
</dbReference>
<dbReference type="GO" id="GO:0016788">
    <property type="term" value="F:hydrolase activity, acting on ester bonds"/>
    <property type="evidence" value="ECO:0007669"/>
    <property type="project" value="UniProtKB-ARBA"/>
</dbReference>
<dbReference type="InterPro" id="IPR029058">
    <property type="entry name" value="AB_hydrolase_fold"/>
</dbReference>
<evidence type="ECO:0000313" key="5">
    <source>
        <dbReference type="Proteomes" id="UP000315724"/>
    </source>
</evidence>
<dbReference type="Gene3D" id="3.40.50.1820">
    <property type="entry name" value="alpha/beta hydrolase"/>
    <property type="match status" value="1"/>
</dbReference>
<dbReference type="InterPro" id="IPR058180">
    <property type="entry name" value="BPSS1187-like"/>
</dbReference>
<dbReference type="OrthoDB" id="244094at2"/>
<dbReference type="EMBL" id="CP036267">
    <property type="protein sequence ID" value="QDT32136.1"/>
    <property type="molecule type" value="Genomic_DNA"/>
</dbReference>
<feature type="domain" description="DUF4886" evidence="3">
    <location>
        <begin position="53"/>
        <end position="208"/>
    </location>
</feature>
<keyword evidence="2" id="KW-0732">Signal</keyword>
<organism evidence="4 5">
    <name type="scientific">Thalassoglobus polymorphus</name>
    <dbReference type="NCBI Taxonomy" id="2527994"/>
    <lineage>
        <taxon>Bacteria</taxon>
        <taxon>Pseudomonadati</taxon>
        <taxon>Planctomycetota</taxon>
        <taxon>Planctomycetia</taxon>
        <taxon>Planctomycetales</taxon>
        <taxon>Planctomycetaceae</taxon>
        <taxon>Thalassoglobus</taxon>
    </lineage>
</organism>
<dbReference type="Proteomes" id="UP000315724">
    <property type="component" value="Chromosome"/>
</dbReference>
<evidence type="ECO:0000259" key="3">
    <source>
        <dbReference type="Pfam" id="PF16227"/>
    </source>
</evidence>
<protein>
    <recommendedName>
        <fullName evidence="3">DUF4886 domain-containing protein</fullName>
    </recommendedName>
</protein>
<proteinExistence type="predicted"/>
<evidence type="ECO:0000256" key="1">
    <source>
        <dbReference type="SAM" id="MobiDB-lite"/>
    </source>
</evidence>
<dbReference type="InterPro" id="IPR036514">
    <property type="entry name" value="SGNH_hydro_sf"/>
</dbReference>
<gene>
    <name evidence="4" type="ORF">Mal48_13780</name>
</gene>
<dbReference type="SUPFAM" id="SSF53474">
    <property type="entry name" value="alpha/beta-Hydrolases"/>
    <property type="match status" value="1"/>
</dbReference>
<feature type="signal peptide" evidence="2">
    <location>
        <begin position="1"/>
        <end position="30"/>
    </location>
</feature>
<dbReference type="Gene3D" id="3.40.50.1110">
    <property type="entry name" value="SGNH hydrolase"/>
    <property type="match status" value="1"/>
</dbReference>
<sequence precursor="true">MLKFFSPLFRVGVCLSLIFCIVETSQTASAESRQQRLSNSKKKASLSQKHVRLLTIGNSFSRNATNHLDDLVKAGGHQLTHRPVTVGGASMELHANKALKNEQDPQAAAGLYSNKSSLQQALQSDDWDYVTIQQASFKSHNIDNYRPFASQLQNIISRYAPGAELLVHQTWAYRVDDPRFTRPSSNEKEPATQAEMYEMLSDAYKTIASDLGVRRIPVGDAFYIADTDKAFGYRPDNSFDSKSAKHPQLPNQAHSLHVGWQWRKQKGKDPGWVLRMDGHHANTAGEYLGACVWYETLFNESCVGNKYIPEGLDKDYALFLQKTAHQAVAKNKDQRTSPVQRKFNDPKPQRYKLQARASKIDPRTKEYPEIKFVFGTDQKPQDLENASVDTRVAPEGKLVIWLMGHNDRLFERLNNYGLHAIQVSYANKWFGTLCRPQPKDAQARGNVRLEAATGEDFSDELDLARPDGMAERAFQFVKWLAKENPQGNWEQFLSSDGKGLQWDKVIISGSSHGSTTAARFAKHQRVDRVVMLCGPRDQDQDWQANRSATPANRYFGFSHVLDGGWSGDHYCRSWELLGMHEFGPIVNVDDEAAPYKNTRRLISSADVKGDAKRAHSSVGPGGASPKNAEGEYLFEPVWKYLYTHPVDEVGEPTDEDPSCKRVHIEFN</sequence>
<dbReference type="InterPro" id="IPR032616">
    <property type="entry name" value="DUF4886"/>
</dbReference>
<evidence type="ECO:0000313" key="4">
    <source>
        <dbReference type="EMBL" id="QDT32136.1"/>
    </source>
</evidence>
<reference evidence="4 5" key="1">
    <citation type="submission" date="2019-02" db="EMBL/GenBank/DDBJ databases">
        <title>Deep-cultivation of Planctomycetes and their phenomic and genomic characterization uncovers novel biology.</title>
        <authorList>
            <person name="Wiegand S."/>
            <person name="Jogler M."/>
            <person name="Boedeker C."/>
            <person name="Pinto D."/>
            <person name="Vollmers J."/>
            <person name="Rivas-Marin E."/>
            <person name="Kohn T."/>
            <person name="Peeters S.H."/>
            <person name="Heuer A."/>
            <person name="Rast P."/>
            <person name="Oberbeckmann S."/>
            <person name="Bunk B."/>
            <person name="Jeske O."/>
            <person name="Meyerdierks A."/>
            <person name="Storesund J.E."/>
            <person name="Kallscheuer N."/>
            <person name="Luecker S."/>
            <person name="Lage O.M."/>
            <person name="Pohl T."/>
            <person name="Merkel B.J."/>
            <person name="Hornburger P."/>
            <person name="Mueller R.-W."/>
            <person name="Bruemmer F."/>
            <person name="Labrenz M."/>
            <person name="Spormann A.M."/>
            <person name="Op den Camp H."/>
            <person name="Overmann J."/>
            <person name="Amann R."/>
            <person name="Jetten M.S.M."/>
            <person name="Mascher T."/>
            <person name="Medema M.H."/>
            <person name="Devos D.P."/>
            <person name="Kaster A.-K."/>
            <person name="Ovreas L."/>
            <person name="Rohde M."/>
            <person name="Galperin M.Y."/>
            <person name="Jogler C."/>
        </authorList>
    </citation>
    <scope>NUCLEOTIDE SEQUENCE [LARGE SCALE GENOMIC DNA]</scope>
    <source>
        <strain evidence="4 5">Mal48</strain>
    </source>
</reference>
<dbReference type="KEGG" id="tpol:Mal48_13780"/>
<dbReference type="AlphaFoldDB" id="A0A517QKG9"/>
<dbReference type="RefSeq" id="WP_145197211.1">
    <property type="nucleotide sequence ID" value="NZ_CP036267.1"/>
</dbReference>
<dbReference type="NCBIfam" id="NF047580">
    <property type="entry name" value="BPSS1187_fam"/>
    <property type="match status" value="1"/>
</dbReference>
<accession>A0A517QKG9</accession>
<feature type="chain" id="PRO_5021941133" description="DUF4886 domain-containing protein" evidence="2">
    <location>
        <begin position="31"/>
        <end position="667"/>
    </location>
</feature>
<evidence type="ECO:0000256" key="2">
    <source>
        <dbReference type="SAM" id="SignalP"/>
    </source>
</evidence>
<feature type="region of interest" description="Disordered" evidence="1">
    <location>
        <begin position="606"/>
        <end position="626"/>
    </location>
</feature>
<keyword evidence="5" id="KW-1185">Reference proteome</keyword>